<evidence type="ECO:0000313" key="2">
    <source>
        <dbReference type="Proteomes" id="UP000887013"/>
    </source>
</evidence>
<sequence>MPADMPSKEIIDDLKYNIHVAECFYEKLKDRENHTPFLTKSGKKPMRINKFINSKKSATSKVRWKLLRQISARCSVFPARDFSIIQNSVREIPNVLNAAKILRQTIKKQLKLHQYVITEAKTTQQILLAAHKTQ</sequence>
<dbReference type="AlphaFoldDB" id="A0A8X6UQB4"/>
<comment type="caution">
    <text evidence="1">The sequence shown here is derived from an EMBL/GenBank/DDBJ whole genome shotgun (WGS) entry which is preliminary data.</text>
</comment>
<organism evidence="1 2">
    <name type="scientific">Nephila pilipes</name>
    <name type="common">Giant wood spider</name>
    <name type="synonym">Nephila maculata</name>
    <dbReference type="NCBI Taxonomy" id="299642"/>
    <lineage>
        <taxon>Eukaryota</taxon>
        <taxon>Metazoa</taxon>
        <taxon>Ecdysozoa</taxon>
        <taxon>Arthropoda</taxon>
        <taxon>Chelicerata</taxon>
        <taxon>Arachnida</taxon>
        <taxon>Araneae</taxon>
        <taxon>Araneomorphae</taxon>
        <taxon>Entelegynae</taxon>
        <taxon>Araneoidea</taxon>
        <taxon>Nephilidae</taxon>
        <taxon>Nephila</taxon>
    </lineage>
</organism>
<evidence type="ECO:0000313" key="1">
    <source>
        <dbReference type="EMBL" id="GFU32488.1"/>
    </source>
</evidence>
<proteinExistence type="predicted"/>
<name>A0A8X6UQB4_NEPPI</name>
<dbReference type="EMBL" id="BMAW01129921">
    <property type="protein sequence ID" value="GFU32488.1"/>
    <property type="molecule type" value="Genomic_DNA"/>
</dbReference>
<dbReference type="Proteomes" id="UP000887013">
    <property type="component" value="Unassembled WGS sequence"/>
</dbReference>
<keyword evidence="2" id="KW-1185">Reference proteome</keyword>
<reference evidence="1" key="1">
    <citation type="submission" date="2020-08" db="EMBL/GenBank/DDBJ databases">
        <title>Multicomponent nature underlies the extraordinary mechanical properties of spider dragline silk.</title>
        <authorList>
            <person name="Kono N."/>
            <person name="Nakamura H."/>
            <person name="Mori M."/>
            <person name="Yoshida Y."/>
            <person name="Ohtoshi R."/>
            <person name="Malay A.D."/>
            <person name="Moran D.A.P."/>
            <person name="Tomita M."/>
            <person name="Numata K."/>
            <person name="Arakawa K."/>
        </authorList>
    </citation>
    <scope>NUCLEOTIDE SEQUENCE</scope>
</reference>
<gene>
    <name evidence="1" type="ORF">NPIL_15971</name>
</gene>
<accession>A0A8X6UQB4</accession>
<protein>
    <submittedName>
        <fullName evidence="1">Uncharacterized protein</fullName>
    </submittedName>
</protein>